<evidence type="ECO:0008006" key="4">
    <source>
        <dbReference type="Google" id="ProtNLM"/>
    </source>
</evidence>
<feature type="compositionally biased region" description="Basic and acidic residues" evidence="1">
    <location>
        <begin position="57"/>
        <end position="67"/>
    </location>
</feature>
<feature type="compositionally biased region" description="Low complexity" evidence="1">
    <location>
        <begin position="1261"/>
        <end position="1272"/>
    </location>
</feature>
<keyword evidence="3" id="KW-1185">Reference proteome</keyword>
<feature type="compositionally biased region" description="Polar residues" evidence="1">
    <location>
        <begin position="316"/>
        <end position="336"/>
    </location>
</feature>
<feature type="compositionally biased region" description="Basic and acidic residues" evidence="1">
    <location>
        <begin position="1239"/>
        <end position="1251"/>
    </location>
</feature>
<feature type="compositionally biased region" description="Basic residues" evidence="1">
    <location>
        <begin position="586"/>
        <end position="602"/>
    </location>
</feature>
<feature type="region of interest" description="Disordered" evidence="1">
    <location>
        <begin position="452"/>
        <end position="779"/>
    </location>
</feature>
<feature type="compositionally biased region" description="Pro residues" evidence="1">
    <location>
        <begin position="1080"/>
        <end position="1090"/>
    </location>
</feature>
<gene>
    <name evidence="2" type="ORF">Pmani_001685</name>
</gene>
<feature type="compositionally biased region" description="Basic residues" evidence="1">
    <location>
        <begin position="458"/>
        <end position="468"/>
    </location>
</feature>
<feature type="compositionally biased region" description="Basic and acidic residues" evidence="1">
    <location>
        <begin position="116"/>
        <end position="130"/>
    </location>
</feature>
<dbReference type="Proteomes" id="UP001292094">
    <property type="component" value="Unassembled WGS sequence"/>
</dbReference>
<feature type="compositionally biased region" description="Basic residues" evidence="1">
    <location>
        <begin position="1138"/>
        <end position="1153"/>
    </location>
</feature>
<evidence type="ECO:0000313" key="3">
    <source>
        <dbReference type="Proteomes" id="UP001292094"/>
    </source>
</evidence>
<reference evidence="2" key="1">
    <citation type="submission" date="2023-11" db="EMBL/GenBank/DDBJ databases">
        <title>Genome assemblies of two species of porcelain crab, Petrolisthes cinctipes and Petrolisthes manimaculis (Anomura: Porcellanidae).</title>
        <authorList>
            <person name="Angst P."/>
        </authorList>
    </citation>
    <scope>NUCLEOTIDE SEQUENCE</scope>
    <source>
        <strain evidence="2">PB745_02</strain>
        <tissue evidence="2">Gill</tissue>
    </source>
</reference>
<name>A0AAE1QJ22_9EUCA</name>
<accession>A0AAE1QJ22</accession>
<feature type="compositionally biased region" description="Low complexity" evidence="1">
    <location>
        <begin position="85"/>
        <end position="97"/>
    </location>
</feature>
<organism evidence="2 3">
    <name type="scientific">Petrolisthes manimaculis</name>
    <dbReference type="NCBI Taxonomy" id="1843537"/>
    <lineage>
        <taxon>Eukaryota</taxon>
        <taxon>Metazoa</taxon>
        <taxon>Ecdysozoa</taxon>
        <taxon>Arthropoda</taxon>
        <taxon>Crustacea</taxon>
        <taxon>Multicrustacea</taxon>
        <taxon>Malacostraca</taxon>
        <taxon>Eumalacostraca</taxon>
        <taxon>Eucarida</taxon>
        <taxon>Decapoda</taxon>
        <taxon>Pleocyemata</taxon>
        <taxon>Anomura</taxon>
        <taxon>Galatheoidea</taxon>
        <taxon>Porcellanidae</taxon>
        <taxon>Petrolisthes</taxon>
    </lineage>
</organism>
<feature type="compositionally biased region" description="Gly residues" evidence="1">
    <location>
        <begin position="1170"/>
        <end position="1191"/>
    </location>
</feature>
<evidence type="ECO:0000256" key="1">
    <source>
        <dbReference type="SAM" id="MobiDB-lite"/>
    </source>
</evidence>
<feature type="compositionally biased region" description="Polar residues" evidence="1">
    <location>
        <begin position="263"/>
        <end position="273"/>
    </location>
</feature>
<sequence length="1555" mass="175139">MQWCQDGFITSLPLLDVVCMMPLVDPRRSTSQADTRPKPLLHSTLPHHHHHQISKTLQRESSSKLRTVDGNNKSQLKKPEKHQEQQQQQQQQQQHQQQHSEKELQGKGGPSEVPQEPEKRSDKNTGKDIHCSTGHYSAHRGPHPTQGHHHITPKIPHSAQQSANPYPRYPHPNPGESYLAAGLLQTALGNFHLAAGHHHQALQLKQHTDLTPRQLLPNPITRLPLPTPITRLSLPLPTPTTKYTNPTIRQSLSNLTARPLPPSLTTRHSQPNLATRHPLPNPTTGLPLPTPTTGLPLPTPTLKYTNPATRHPQPNPATRHTQPNLATRHTQPNPTTRHTEPIPATRHSQPIPATRHSQPIPATRHIQPSATTRHTQPGPNIRHTQPSPSTRHLPPTPASSRSDHQATGGNSNQHRKVEGKGNEGWNLVRLEEESEVALERRRQQLTRELMREMAGDSHHHHHHHHHHLSSTGEKKIHGQHGTSSGHHRRNPSSSSSSSSSSTSSSTSSSSSSSSSHHPTRCGSKRDGSSSGKRKSRLSKRGNIPSASGSGDRAKMKKAKSSSSLRKHSSSKSSKKGHPSKKEHDKLRGHKSSRSPTRRKISMAKKLLSPVRKHSPSPQSSRKTHKLSPGRSKRSKSRKRSGSPRDRLDYRSDRMALAERSLSHTRDPSAMVPHGAPSSSSSRAARDPRIDERVRRVSPEQLTRDRYRYEKERVEEYVEPRRERRSSPSQTRAREAERKEPHRHRDYERSAHPLEREHYEERRREDARREEREREREQLRERELRERELLRDRELMKERERVEIMEREQERERERLREVEERRSRYGREHEFVRDREVVLRGASTARDYPEERDYYAAARVRPEIDPRALALEDRRAYDESAYDRFQSERERVRFESGRSRYEDVALHDRRGIPPLDDRCPDRRPPPPLDTRFPEDRRRGSTSVDPRVHDPWGEPERELDRLVERPDHYTSHAPHPLAHPRHRHHQPQWPSNRATPPGAWDRHKLSRHDDWGDEYARGGGGGAHAADWGEEAHEWGADRGGPPAPLHQDQWSQHSRRGYRDDWGGREAEWLDPYASSRDLLPPPSTPPSVPPHHHQGGRGGERAQPPPPQPTSSSSSSMGRRSRREPVDQSMEPPLHPPSHHHHHHHHHHHQTSSRHQMPASTEEETVEGGALGGSGGGSGSGGSVRGGGRGDVPSSPLPEQDQAHMPGNDGELWEYDPGKGSWVRQAAESTVSTPAQPEARDSPVKKDKTSPETTPQEEPVAVVAAAAAAAVPMNSEDKKRTAPEERSADEPEAKRVRPDSPSPAPAEPDTALQEKDTFSDISDDADDILNQEVGGFIDEDSRNVSTSQIEPETRNISRDNGPSYDDLLDEEEETHFEEISDDELEEDRQAKFNVAGALDINWAVLVRDSAKSPAANEVAAGTALKRFQAHHLLARLGVSSRFARPEVVKKIRDACVKTADEEDSTTQDGSGEVKKPEVCDVVCGAGVWRLVQAQGHEGQRILDGVGPNRRALCARQDIRLRRQLCNLPAQDLIGDTPLIDKDLFRQSVALLKSC</sequence>
<feature type="compositionally biased region" description="Basic and acidic residues" evidence="1">
    <location>
        <begin position="1057"/>
        <end position="1068"/>
    </location>
</feature>
<evidence type="ECO:0000313" key="2">
    <source>
        <dbReference type="EMBL" id="KAK4327879.1"/>
    </source>
</evidence>
<feature type="compositionally biased region" description="Basic and acidic residues" evidence="1">
    <location>
        <begin position="945"/>
        <end position="969"/>
    </location>
</feature>
<dbReference type="PANTHER" id="PTHR38563:SF1">
    <property type="entry name" value="FL(2)D-ASSOCIATED COMPLEX COMPONENT"/>
    <property type="match status" value="1"/>
</dbReference>
<feature type="compositionally biased region" description="Basic residues" evidence="1">
    <location>
        <begin position="621"/>
        <end position="641"/>
    </location>
</feature>
<feature type="compositionally biased region" description="Basic residues" evidence="1">
    <location>
        <begin position="554"/>
        <end position="578"/>
    </location>
</feature>
<feature type="region of interest" description="Disordered" evidence="1">
    <location>
        <begin position="27"/>
        <end position="174"/>
    </location>
</feature>
<dbReference type="InterPro" id="IPR040427">
    <property type="entry name" value="Flacc"/>
</dbReference>
<feature type="compositionally biased region" description="Low complexity" evidence="1">
    <location>
        <begin position="282"/>
        <end position="302"/>
    </location>
</feature>
<feature type="region of interest" description="Disordered" evidence="1">
    <location>
        <begin position="252"/>
        <end position="423"/>
    </location>
</feature>
<feature type="compositionally biased region" description="Basic residues" evidence="1">
    <location>
        <begin position="137"/>
        <end position="152"/>
    </location>
</feature>
<feature type="compositionally biased region" description="Low complexity" evidence="1">
    <location>
        <begin position="492"/>
        <end position="515"/>
    </location>
</feature>
<feature type="region of interest" description="Disordered" evidence="1">
    <location>
        <begin position="893"/>
        <end position="1364"/>
    </location>
</feature>
<protein>
    <recommendedName>
        <fullName evidence="4">Zinc finger CCCH domain-containing protein 13</fullName>
    </recommendedName>
</protein>
<feature type="compositionally biased region" description="Polar residues" evidence="1">
    <location>
        <begin position="366"/>
        <end position="390"/>
    </location>
</feature>
<proteinExistence type="predicted"/>
<dbReference type="GO" id="GO:0036396">
    <property type="term" value="C:RNA N6-methyladenosine methyltransferase complex"/>
    <property type="evidence" value="ECO:0007669"/>
    <property type="project" value="InterPro"/>
</dbReference>
<feature type="compositionally biased region" description="Basic and acidic residues" evidence="1">
    <location>
        <begin position="893"/>
        <end position="924"/>
    </location>
</feature>
<dbReference type="PANTHER" id="PTHR38563">
    <property type="entry name" value="FL(2)D-ASSOCIATED COMPLEX COMPONENT"/>
    <property type="match status" value="1"/>
</dbReference>
<dbReference type="GO" id="GO:0016556">
    <property type="term" value="P:mRNA modification"/>
    <property type="evidence" value="ECO:0007669"/>
    <property type="project" value="InterPro"/>
</dbReference>
<feature type="compositionally biased region" description="Basic and acidic residues" evidence="1">
    <location>
        <begin position="1276"/>
        <end position="1299"/>
    </location>
</feature>
<feature type="compositionally biased region" description="Basic and acidic residues" evidence="1">
    <location>
        <begin position="642"/>
        <end position="666"/>
    </location>
</feature>
<comment type="caution">
    <text evidence="2">The sequence shown here is derived from an EMBL/GenBank/DDBJ whole genome shotgun (WGS) entry which is preliminary data.</text>
</comment>
<feature type="compositionally biased region" description="Basic and acidic residues" evidence="1">
    <location>
        <begin position="999"/>
        <end position="1015"/>
    </location>
</feature>
<feature type="compositionally biased region" description="Basic and acidic residues" evidence="1">
    <location>
        <begin position="683"/>
        <end position="779"/>
    </location>
</feature>
<dbReference type="EMBL" id="JAWZYT010000116">
    <property type="protein sequence ID" value="KAK4327879.1"/>
    <property type="molecule type" value="Genomic_DNA"/>
</dbReference>